<keyword evidence="5" id="KW-1185">Reference proteome</keyword>
<dbReference type="PROSITE" id="PS50075">
    <property type="entry name" value="CARRIER"/>
    <property type="match status" value="1"/>
</dbReference>
<organism evidence="2 4">
    <name type="scientific">Saliniramus fredricksonii</name>
    <dbReference type="NCBI Taxonomy" id="1653334"/>
    <lineage>
        <taxon>Bacteria</taxon>
        <taxon>Pseudomonadati</taxon>
        <taxon>Pseudomonadota</taxon>
        <taxon>Alphaproteobacteria</taxon>
        <taxon>Hyphomicrobiales</taxon>
        <taxon>Salinarimonadaceae</taxon>
        <taxon>Saliniramus</taxon>
    </lineage>
</organism>
<dbReference type="STRING" id="1653334.GA0071312_1752"/>
<dbReference type="AlphaFoldDB" id="A0A0P7Y0Z2"/>
<dbReference type="InterPro" id="IPR036736">
    <property type="entry name" value="ACP-like_sf"/>
</dbReference>
<dbReference type="PATRIC" id="fig|1653334.4.peg.143"/>
<accession>A0A0P7Y0Z2</accession>
<proteinExistence type="predicted"/>
<dbReference type="InterPro" id="IPR009081">
    <property type="entry name" value="PP-bd_ACP"/>
</dbReference>
<dbReference type="Gene3D" id="1.10.1200.10">
    <property type="entry name" value="ACP-like"/>
    <property type="match status" value="1"/>
</dbReference>
<name>A0A0P7Y0Z2_9HYPH</name>
<dbReference type="EMBL" id="FMBM01000002">
    <property type="protein sequence ID" value="SCC80824.1"/>
    <property type="molecule type" value="Genomic_DNA"/>
</dbReference>
<evidence type="ECO:0000313" key="5">
    <source>
        <dbReference type="Proteomes" id="UP000182800"/>
    </source>
</evidence>
<evidence type="ECO:0000313" key="4">
    <source>
        <dbReference type="Proteomes" id="UP000050497"/>
    </source>
</evidence>
<dbReference type="Proteomes" id="UP000182800">
    <property type="component" value="Unassembled WGS sequence"/>
</dbReference>
<evidence type="ECO:0000313" key="2">
    <source>
        <dbReference type="EMBL" id="KPQ09985.1"/>
    </source>
</evidence>
<gene>
    <name evidence="3" type="ORF">GA0071312_1752</name>
    <name evidence="2" type="ORF">HLUCCO17_12830</name>
</gene>
<sequence>MADIIETALRSFITENFLFGDDSRAIAGSDSLIQNDLMDSTGILELVAFLEDHFGISVADEDIMPENLDSIDRITAYVTRRQEEQVSRVA</sequence>
<dbReference type="OrthoDB" id="2625323at2"/>
<evidence type="ECO:0000259" key="1">
    <source>
        <dbReference type="PROSITE" id="PS50075"/>
    </source>
</evidence>
<dbReference type="RefSeq" id="WP_074444648.1">
    <property type="nucleotide sequence ID" value="NZ_FMBM01000002.1"/>
</dbReference>
<reference evidence="2 4" key="1">
    <citation type="submission" date="2015-09" db="EMBL/GenBank/DDBJ databases">
        <title>Identification and resolution of microdiversity through metagenomic sequencing of parallel consortia.</title>
        <authorList>
            <person name="Nelson W.C."/>
            <person name="Romine M.F."/>
            <person name="Lindemann S.R."/>
        </authorList>
    </citation>
    <scope>NUCLEOTIDE SEQUENCE [LARGE SCALE GENOMIC DNA]</scope>
    <source>
        <strain evidence="2">HL-109</strain>
    </source>
</reference>
<reference evidence="3 5" key="2">
    <citation type="submission" date="2016-08" db="EMBL/GenBank/DDBJ databases">
        <authorList>
            <person name="Varghese N."/>
            <person name="Submissions Spin"/>
        </authorList>
    </citation>
    <scope>NUCLEOTIDE SEQUENCE [LARGE SCALE GENOMIC DNA]</scope>
    <source>
        <strain evidence="3 5">HL-109</strain>
    </source>
</reference>
<feature type="domain" description="Carrier" evidence="1">
    <location>
        <begin position="3"/>
        <end position="82"/>
    </location>
</feature>
<comment type="caution">
    <text evidence="2">The sequence shown here is derived from an EMBL/GenBank/DDBJ whole genome shotgun (WGS) entry which is preliminary data.</text>
</comment>
<evidence type="ECO:0000313" key="3">
    <source>
        <dbReference type="EMBL" id="SCC80824.1"/>
    </source>
</evidence>
<dbReference type="Proteomes" id="UP000050497">
    <property type="component" value="Unassembled WGS sequence"/>
</dbReference>
<dbReference type="EMBL" id="LJSX01000020">
    <property type="protein sequence ID" value="KPQ09985.1"/>
    <property type="molecule type" value="Genomic_DNA"/>
</dbReference>
<dbReference type="SUPFAM" id="SSF47336">
    <property type="entry name" value="ACP-like"/>
    <property type="match status" value="1"/>
</dbReference>
<protein>
    <submittedName>
        <fullName evidence="2">Acyl carrier protein</fullName>
    </submittedName>
</protein>